<dbReference type="EMBL" id="BMAT01000545">
    <property type="protein sequence ID" value="GFR68097.1"/>
    <property type="molecule type" value="Genomic_DNA"/>
</dbReference>
<accession>A0AAV4F4G3</accession>
<evidence type="ECO:0000313" key="2">
    <source>
        <dbReference type="EMBL" id="GFR68097.1"/>
    </source>
</evidence>
<name>A0AAV4F4G3_9GAST</name>
<evidence type="ECO:0008006" key="4">
    <source>
        <dbReference type="Google" id="ProtNLM"/>
    </source>
</evidence>
<proteinExistence type="predicted"/>
<feature type="compositionally biased region" description="Polar residues" evidence="1">
    <location>
        <begin position="96"/>
        <end position="124"/>
    </location>
</feature>
<dbReference type="AlphaFoldDB" id="A0AAV4F4G3"/>
<reference evidence="2 3" key="1">
    <citation type="journal article" date="2021" name="Elife">
        <title>Chloroplast acquisition without the gene transfer in kleptoplastic sea slugs, Plakobranchus ocellatus.</title>
        <authorList>
            <person name="Maeda T."/>
            <person name="Takahashi S."/>
            <person name="Yoshida T."/>
            <person name="Shimamura S."/>
            <person name="Takaki Y."/>
            <person name="Nagai Y."/>
            <person name="Toyoda A."/>
            <person name="Suzuki Y."/>
            <person name="Arimoto A."/>
            <person name="Ishii H."/>
            <person name="Satoh N."/>
            <person name="Nishiyama T."/>
            <person name="Hasebe M."/>
            <person name="Maruyama T."/>
            <person name="Minagawa J."/>
            <person name="Obokata J."/>
            <person name="Shigenobu S."/>
        </authorList>
    </citation>
    <scope>NUCLEOTIDE SEQUENCE [LARGE SCALE GENOMIC DNA]</scope>
</reference>
<keyword evidence="3" id="KW-1185">Reference proteome</keyword>
<organism evidence="2 3">
    <name type="scientific">Elysia marginata</name>
    <dbReference type="NCBI Taxonomy" id="1093978"/>
    <lineage>
        <taxon>Eukaryota</taxon>
        <taxon>Metazoa</taxon>
        <taxon>Spiralia</taxon>
        <taxon>Lophotrochozoa</taxon>
        <taxon>Mollusca</taxon>
        <taxon>Gastropoda</taxon>
        <taxon>Heterobranchia</taxon>
        <taxon>Euthyneura</taxon>
        <taxon>Panpulmonata</taxon>
        <taxon>Sacoglossa</taxon>
        <taxon>Placobranchoidea</taxon>
        <taxon>Plakobranchidae</taxon>
        <taxon>Elysia</taxon>
    </lineage>
</organism>
<feature type="region of interest" description="Disordered" evidence="1">
    <location>
        <begin position="95"/>
        <end position="124"/>
    </location>
</feature>
<protein>
    <recommendedName>
        <fullName evidence="4">PH domain-containing protein</fullName>
    </recommendedName>
</protein>
<evidence type="ECO:0000256" key="1">
    <source>
        <dbReference type="SAM" id="MobiDB-lite"/>
    </source>
</evidence>
<dbReference type="Proteomes" id="UP000762676">
    <property type="component" value="Unassembled WGS sequence"/>
</dbReference>
<gene>
    <name evidence="2" type="ORF">ElyMa_000268300</name>
</gene>
<sequence>MTLKSDKDLVFFRGTAENRDEWRTFITEIRRGAAEAVRLDDPTSERLVIYWCMSNLFGRRCGISCGPNGVVQIVRVVEMTNQDQHDKYMIQRVTERSTPLFNPTSKNQMPAFSQPPSRVPQNKR</sequence>
<comment type="caution">
    <text evidence="2">The sequence shown here is derived from an EMBL/GenBank/DDBJ whole genome shotgun (WGS) entry which is preliminary data.</text>
</comment>
<evidence type="ECO:0000313" key="3">
    <source>
        <dbReference type="Proteomes" id="UP000762676"/>
    </source>
</evidence>